<evidence type="ECO:0000256" key="8">
    <source>
        <dbReference type="RuleBase" id="RU362101"/>
    </source>
</evidence>
<dbReference type="PANTHER" id="PTHR31611">
    <property type="entry name" value="HIGH-AFFINITY NICKEL TRANSPORT PROTEIN NIC1"/>
    <property type="match status" value="1"/>
</dbReference>
<evidence type="ECO:0000256" key="2">
    <source>
        <dbReference type="ARBA" id="ARBA00010892"/>
    </source>
</evidence>
<feature type="transmembrane region" description="Helical" evidence="8">
    <location>
        <begin position="12"/>
        <end position="34"/>
    </location>
</feature>
<evidence type="ECO:0000256" key="7">
    <source>
        <dbReference type="ARBA" id="ARBA00023136"/>
    </source>
</evidence>
<evidence type="ECO:0000313" key="10">
    <source>
        <dbReference type="EMBL" id="QOD55798.1"/>
    </source>
</evidence>
<dbReference type="InterPro" id="IPR004688">
    <property type="entry name" value="Ni/Co_transpt"/>
</dbReference>
<evidence type="ECO:0000256" key="1">
    <source>
        <dbReference type="ARBA" id="ARBA00004127"/>
    </source>
</evidence>
<evidence type="ECO:0000256" key="6">
    <source>
        <dbReference type="ARBA" id="ARBA00022989"/>
    </source>
</evidence>
<feature type="transmembrane region" description="Helical" evidence="8">
    <location>
        <begin position="259"/>
        <end position="286"/>
    </location>
</feature>
<gene>
    <name evidence="10" type="ORF">IC627_10805</name>
    <name evidence="9" type="ORF">PDPUS_1_00999</name>
</gene>
<keyword evidence="7 8" id="KW-0472">Membrane</keyword>
<keyword evidence="4" id="KW-0533">Nickel</keyword>
<dbReference type="GO" id="GO:0012505">
    <property type="term" value="C:endomembrane system"/>
    <property type="evidence" value="ECO:0007669"/>
    <property type="project" value="UniProtKB-SubCell"/>
</dbReference>
<evidence type="ECO:0000313" key="12">
    <source>
        <dbReference type="Proteomes" id="UP000516656"/>
    </source>
</evidence>
<evidence type="ECO:0000256" key="4">
    <source>
        <dbReference type="ARBA" id="ARBA00022596"/>
    </source>
</evidence>
<dbReference type="Pfam" id="PF03824">
    <property type="entry name" value="NicO"/>
    <property type="match status" value="1"/>
</dbReference>
<accession>A0A1V1VA06</accession>
<dbReference type="GO" id="GO:0015099">
    <property type="term" value="F:nickel cation transmembrane transporter activity"/>
    <property type="evidence" value="ECO:0007669"/>
    <property type="project" value="UniProtKB-UniRule"/>
</dbReference>
<reference evidence="11" key="2">
    <citation type="submission" date="2017-05" db="EMBL/GenBank/DDBJ databases">
        <title>Whole genome sequence of fish pathogenic bacteria, Photobacterium damselae subsp. piscicida, strain 91-197, isolated from hybrid striped bass (Morone sp.) in USA.</title>
        <authorList>
            <person name="Teru Y."/>
            <person name="Hikima J."/>
            <person name="Kono T."/>
            <person name="Sakai M."/>
            <person name="Takano T."/>
            <person name="Hawke J.P."/>
            <person name="Takeyama H."/>
            <person name="Aoki T."/>
        </authorList>
    </citation>
    <scope>NUCLEOTIDE SEQUENCE [LARGE SCALE GENOMIC DNA]</scope>
    <source>
        <strain evidence="11">91-197</strain>
    </source>
</reference>
<feature type="transmembrane region" description="Helical" evidence="8">
    <location>
        <begin position="186"/>
        <end position="207"/>
    </location>
</feature>
<feature type="transmembrane region" description="Helical" evidence="8">
    <location>
        <begin position="306"/>
        <end position="326"/>
    </location>
</feature>
<evidence type="ECO:0000256" key="5">
    <source>
        <dbReference type="ARBA" id="ARBA00022692"/>
    </source>
</evidence>
<dbReference type="Proteomes" id="UP000218676">
    <property type="component" value="Chromosome 1"/>
</dbReference>
<dbReference type="NCBIfam" id="TIGR00802">
    <property type="entry name" value="nico"/>
    <property type="match status" value="1"/>
</dbReference>
<feature type="transmembrane region" description="Helical" evidence="8">
    <location>
        <begin position="219"/>
        <end position="239"/>
    </location>
</feature>
<keyword evidence="5 8" id="KW-0812">Transmembrane</keyword>
<reference evidence="10 12" key="3">
    <citation type="submission" date="2020-09" db="EMBL/GenBank/DDBJ databases">
        <title>Complete, closed and curated genome sequences of Photobacterium damselae subsp. piscicida isolates from Australia indicate localised evolution and additional plasmid-borne pathogenicity mechanisms.</title>
        <authorList>
            <person name="Baseggio L."/>
            <person name="Silayeva O."/>
            <person name="Buller N."/>
            <person name="Landos M."/>
            <person name="Engelstaedter J."/>
            <person name="Barnes A.C."/>
        </authorList>
    </citation>
    <scope>NUCLEOTIDE SEQUENCE [LARGE SCALE GENOMIC DNA]</scope>
    <source>
        <strain evidence="10 12">AS-16-0540-1</strain>
    </source>
</reference>
<proteinExistence type="inferred from homology"/>
<comment type="subcellular location">
    <subcellularLocation>
        <location evidence="8">Cell membrane</location>
        <topology evidence="8">Multi-pass membrane protein</topology>
    </subcellularLocation>
    <subcellularLocation>
        <location evidence="1">Endomembrane system</location>
        <topology evidence="1">Multi-pass membrane protein</topology>
    </subcellularLocation>
</comment>
<comment type="similarity">
    <text evidence="2 8">Belongs to the NiCoT transporter (TC 2.A.52) family.</text>
</comment>
<dbReference type="PANTHER" id="PTHR31611:SF0">
    <property type="entry name" value="HIGH-AFFINITY NICKEL TRANSPORT PROTEIN NIC1"/>
    <property type="match status" value="1"/>
</dbReference>
<evidence type="ECO:0000313" key="9">
    <source>
        <dbReference type="EMBL" id="BAX52373.1"/>
    </source>
</evidence>
<organism evidence="10 12">
    <name type="scientific">Photobacterium damsela subsp. piscicida</name>
    <name type="common">Pasteurella piscicida</name>
    <dbReference type="NCBI Taxonomy" id="38294"/>
    <lineage>
        <taxon>Bacteria</taxon>
        <taxon>Pseudomonadati</taxon>
        <taxon>Pseudomonadota</taxon>
        <taxon>Gammaproteobacteria</taxon>
        <taxon>Vibrionales</taxon>
        <taxon>Vibrionaceae</taxon>
        <taxon>Photobacterium</taxon>
    </lineage>
</organism>
<reference evidence="9" key="1">
    <citation type="journal article" date="2017" name="Genome Announc.">
        <title>Whole-Genome Sequence of Photobacterium damselae subsp. piscicida Strain 91-197, Isolated from Hybrid Striped Bass (Morone sp.) in the United States.</title>
        <authorList>
            <person name="Teru Y."/>
            <person name="Hikima J."/>
            <person name="Kono T."/>
            <person name="Sakai M."/>
            <person name="Takano T."/>
            <person name="Hawke J.P."/>
            <person name="Takeyama H."/>
            <person name="Aoki T."/>
        </authorList>
    </citation>
    <scope>NUCLEOTIDE SEQUENCE</scope>
    <source>
        <strain evidence="9">91-197</strain>
    </source>
</reference>
<dbReference type="Proteomes" id="UP000516656">
    <property type="component" value="Chromosome 1"/>
</dbReference>
<dbReference type="InterPro" id="IPR011541">
    <property type="entry name" value="Ni/Co_transpt_high_affinity"/>
</dbReference>
<dbReference type="EMBL" id="CP061854">
    <property type="protein sequence ID" value="QOD55798.1"/>
    <property type="molecule type" value="Genomic_DNA"/>
</dbReference>
<dbReference type="GO" id="GO:0005886">
    <property type="term" value="C:plasma membrane"/>
    <property type="evidence" value="ECO:0007669"/>
    <property type="project" value="UniProtKB-SubCell"/>
</dbReference>
<feature type="transmembrane region" description="Helical" evidence="8">
    <location>
        <begin position="126"/>
        <end position="144"/>
    </location>
</feature>
<keyword evidence="6 8" id="KW-1133">Transmembrane helix</keyword>
<dbReference type="RefSeq" id="WP_086957722.1">
    <property type="nucleotide sequence ID" value="NZ_AP018045.1"/>
</dbReference>
<name>A0A1V1VA06_PHODP</name>
<evidence type="ECO:0000256" key="3">
    <source>
        <dbReference type="ARBA" id="ARBA00022448"/>
    </source>
</evidence>
<protein>
    <recommendedName>
        <fullName evidence="8">Nickel/cobalt efflux system</fullName>
    </recommendedName>
</protein>
<keyword evidence="3 8" id="KW-0813">Transport</keyword>
<sequence>MKISHTTQKHAIWLISSLIVVNIVAWITAIFAFYRHPGMLGMSLLAWSLGLRHAVDADHIAAIDTTTRKMMKQGKEPIAIGTFFSLGHSTIVMLAAAAIAVTVGTFKDKIPYISNIGGTIGTSVSILYLLIMAYINLTIFISVYKKFNLYKKNQQIDKTELDIQLSGPLNKLFHFSFKFINKSWHMYFVGFLFGLGFDTATEITLLALSATNASQGMDIWLIMIFPILFTAGMSLIDTLDNLVMVGAYGWAFSKPSRKLYYNMTITGVSVIVALMIGGLEALSALASSLQLQGPIWDSINNMTDHFGMVGIAVVITFIACWLISIANYKIKGYDKLDAPLAE</sequence>
<feature type="transmembrane region" description="Helical" evidence="8">
    <location>
        <begin position="78"/>
        <end position="106"/>
    </location>
</feature>
<dbReference type="EMBL" id="AP018045">
    <property type="protein sequence ID" value="BAX52373.1"/>
    <property type="molecule type" value="Genomic_DNA"/>
</dbReference>
<evidence type="ECO:0000313" key="11">
    <source>
        <dbReference type="Proteomes" id="UP000218676"/>
    </source>
</evidence>
<dbReference type="AlphaFoldDB" id="A0A1V1VA06"/>